<dbReference type="Proteomes" id="UP001499978">
    <property type="component" value="Unassembled WGS sequence"/>
</dbReference>
<accession>A0ABP6AY57</accession>
<sequence length="261" mass="27996">MSPALARQTPDDALTTEIPPVAPGPTSDVDPVRGVSGQPGRASQRRSAAGPAAIRGARSEIRRQLREKKRLRLTTLVVVSLLFLGALPAYFGVRAASRDPVFAALDSLDLPAGMTGAPDDQISGNRWCLKECRFRQRRAQSEQGPQVTFAGYESSLAEQGWQRWRIAACAGRVVPSGEYFSCWRRDEYTLDLSVRPPRCATPGVTGPPPECPGAAVDLKIRNAMADDRQRRLPAQDPQQTGEDPDPALGGLPTSGATGAPS</sequence>
<keyword evidence="4" id="KW-1185">Reference proteome</keyword>
<protein>
    <submittedName>
        <fullName evidence="3">Uncharacterized protein</fullName>
    </submittedName>
</protein>
<keyword evidence="2" id="KW-1133">Transmembrane helix</keyword>
<name>A0ABP6AY57_9ACTN</name>
<organism evidence="3 4">
    <name type="scientific">Pilimelia columellifera subsp. columellifera</name>
    <dbReference type="NCBI Taxonomy" id="706583"/>
    <lineage>
        <taxon>Bacteria</taxon>
        <taxon>Bacillati</taxon>
        <taxon>Actinomycetota</taxon>
        <taxon>Actinomycetes</taxon>
        <taxon>Micromonosporales</taxon>
        <taxon>Micromonosporaceae</taxon>
        <taxon>Pilimelia</taxon>
    </lineage>
</organism>
<feature type="transmembrane region" description="Helical" evidence="2">
    <location>
        <begin position="71"/>
        <end position="91"/>
    </location>
</feature>
<keyword evidence="2" id="KW-0812">Transmembrane</keyword>
<dbReference type="RefSeq" id="WP_344173018.1">
    <property type="nucleotide sequence ID" value="NZ_BAAARY010000013.1"/>
</dbReference>
<keyword evidence="2" id="KW-0472">Membrane</keyword>
<comment type="caution">
    <text evidence="3">The sequence shown here is derived from an EMBL/GenBank/DDBJ whole genome shotgun (WGS) entry which is preliminary data.</text>
</comment>
<gene>
    <name evidence="3" type="ORF">GCM10010201_27530</name>
</gene>
<evidence type="ECO:0000313" key="3">
    <source>
        <dbReference type="EMBL" id="GAA2527224.1"/>
    </source>
</evidence>
<feature type="region of interest" description="Disordered" evidence="1">
    <location>
        <begin position="222"/>
        <end position="261"/>
    </location>
</feature>
<reference evidence="4" key="1">
    <citation type="journal article" date="2019" name="Int. J. Syst. Evol. Microbiol.">
        <title>The Global Catalogue of Microorganisms (GCM) 10K type strain sequencing project: providing services to taxonomists for standard genome sequencing and annotation.</title>
        <authorList>
            <consortium name="The Broad Institute Genomics Platform"/>
            <consortium name="The Broad Institute Genome Sequencing Center for Infectious Disease"/>
            <person name="Wu L."/>
            <person name="Ma J."/>
        </authorList>
    </citation>
    <scope>NUCLEOTIDE SEQUENCE [LARGE SCALE GENOMIC DNA]</scope>
    <source>
        <strain evidence="4">JCM 3367</strain>
    </source>
</reference>
<dbReference type="EMBL" id="BAAARY010000013">
    <property type="protein sequence ID" value="GAA2527224.1"/>
    <property type="molecule type" value="Genomic_DNA"/>
</dbReference>
<evidence type="ECO:0000256" key="2">
    <source>
        <dbReference type="SAM" id="Phobius"/>
    </source>
</evidence>
<proteinExistence type="predicted"/>
<feature type="region of interest" description="Disordered" evidence="1">
    <location>
        <begin position="1"/>
        <end position="54"/>
    </location>
</feature>
<evidence type="ECO:0000313" key="4">
    <source>
        <dbReference type="Proteomes" id="UP001499978"/>
    </source>
</evidence>
<evidence type="ECO:0000256" key="1">
    <source>
        <dbReference type="SAM" id="MobiDB-lite"/>
    </source>
</evidence>